<gene>
    <name evidence="1" type="ORF">SPIL2461_LOCUS15191</name>
</gene>
<feature type="non-terminal residue" evidence="1">
    <location>
        <position position="92"/>
    </location>
</feature>
<evidence type="ECO:0000313" key="1">
    <source>
        <dbReference type="EMBL" id="CAE7566089.1"/>
    </source>
</evidence>
<sequence length="92" mass="10322">MLQHPTHFYKKKVAWNQYAKTLAAFRRSLPSELVAGRDIIIVSSTMHAGPNASVQNPVPLKSCHYLRVVSEYFRSQGAASVSTRINHLPDDD</sequence>
<name>A0A812UIK7_SYMPI</name>
<keyword evidence="2" id="KW-1185">Reference proteome</keyword>
<organism evidence="1 2">
    <name type="scientific">Symbiodinium pilosum</name>
    <name type="common">Dinoflagellate</name>
    <dbReference type="NCBI Taxonomy" id="2952"/>
    <lineage>
        <taxon>Eukaryota</taxon>
        <taxon>Sar</taxon>
        <taxon>Alveolata</taxon>
        <taxon>Dinophyceae</taxon>
        <taxon>Suessiales</taxon>
        <taxon>Symbiodiniaceae</taxon>
        <taxon>Symbiodinium</taxon>
    </lineage>
</organism>
<evidence type="ECO:0000313" key="2">
    <source>
        <dbReference type="Proteomes" id="UP000649617"/>
    </source>
</evidence>
<proteinExistence type="predicted"/>
<dbReference type="AlphaFoldDB" id="A0A812UIK7"/>
<comment type="caution">
    <text evidence="1">The sequence shown here is derived from an EMBL/GenBank/DDBJ whole genome shotgun (WGS) entry which is preliminary data.</text>
</comment>
<dbReference type="OrthoDB" id="438233at2759"/>
<dbReference type="Proteomes" id="UP000649617">
    <property type="component" value="Unassembled WGS sequence"/>
</dbReference>
<accession>A0A812UIK7</accession>
<protein>
    <submittedName>
        <fullName evidence="1">Uncharacterized protein</fullName>
    </submittedName>
</protein>
<reference evidence="1" key="1">
    <citation type="submission" date="2021-02" db="EMBL/GenBank/DDBJ databases">
        <authorList>
            <person name="Dougan E. K."/>
            <person name="Rhodes N."/>
            <person name="Thang M."/>
            <person name="Chan C."/>
        </authorList>
    </citation>
    <scope>NUCLEOTIDE SEQUENCE</scope>
</reference>
<dbReference type="EMBL" id="CAJNIZ010036557">
    <property type="protein sequence ID" value="CAE7566089.1"/>
    <property type="molecule type" value="Genomic_DNA"/>
</dbReference>